<evidence type="ECO:0000313" key="3">
    <source>
        <dbReference type="Proteomes" id="UP001066276"/>
    </source>
</evidence>
<feature type="region of interest" description="Disordered" evidence="1">
    <location>
        <begin position="1"/>
        <end position="34"/>
    </location>
</feature>
<keyword evidence="3" id="KW-1185">Reference proteome</keyword>
<accession>A0AAV7L0S4</accession>
<evidence type="ECO:0000256" key="1">
    <source>
        <dbReference type="SAM" id="MobiDB-lite"/>
    </source>
</evidence>
<organism evidence="2 3">
    <name type="scientific">Pleurodeles waltl</name>
    <name type="common">Iberian ribbed newt</name>
    <dbReference type="NCBI Taxonomy" id="8319"/>
    <lineage>
        <taxon>Eukaryota</taxon>
        <taxon>Metazoa</taxon>
        <taxon>Chordata</taxon>
        <taxon>Craniata</taxon>
        <taxon>Vertebrata</taxon>
        <taxon>Euteleostomi</taxon>
        <taxon>Amphibia</taxon>
        <taxon>Batrachia</taxon>
        <taxon>Caudata</taxon>
        <taxon>Salamandroidea</taxon>
        <taxon>Salamandridae</taxon>
        <taxon>Pleurodelinae</taxon>
        <taxon>Pleurodeles</taxon>
    </lineage>
</organism>
<dbReference type="AlphaFoldDB" id="A0AAV7L0S4"/>
<evidence type="ECO:0000313" key="2">
    <source>
        <dbReference type="EMBL" id="KAJ1085301.1"/>
    </source>
</evidence>
<dbReference type="Proteomes" id="UP001066276">
    <property type="component" value="Chromosome 12"/>
</dbReference>
<dbReference type="EMBL" id="JANPWB010000016">
    <property type="protein sequence ID" value="KAJ1085301.1"/>
    <property type="molecule type" value="Genomic_DNA"/>
</dbReference>
<name>A0AAV7L0S4_PLEWA</name>
<proteinExistence type="predicted"/>
<gene>
    <name evidence="2" type="ORF">NDU88_005434</name>
</gene>
<sequence>METIGSGRNGSGRGCGTETPPPAAGGKTDSRQPLLQVRCSQGRGARTRCRHDTFYTASYVLRKARRPCVARQRGNAASPSL</sequence>
<comment type="caution">
    <text evidence="2">The sequence shown here is derived from an EMBL/GenBank/DDBJ whole genome shotgun (WGS) entry which is preliminary data.</text>
</comment>
<reference evidence="2" key="1">
    <citation type="journal article" date="2022" name="bioRxiv">
        <title>Sequencing and chromosome-scale assembly of the giantPleurodeles waltlgenome.</title>
        <authorList>
            <person name="Brown T."/>
            <person name="Elewa A."/>
            <person name="Iarovenko S."/>
            <person name="Subramanian E."/>
            <person name="Araus A.J."/>
            <person name="Petzold A."/>
            <person name="Susuki M."/>
            <person name="Suzuki K.-i.T."/>
            <person name="Hayashi T."/>
            <person name="Toyoda A."/>
            <person name="Oliveira C."/>
            <person name="Osipova E."/>
            <person name="Leigh N.D."/>
            <person name="Simon A."/>
            <person name="Yun M.H."/>
        </authorList>
    </citation>
    <scope>NUCLEOTIDE SEQUENCE</scope>
    <source>
        <strain evidence="2">20211129_DDA</strain>
        <tissue evidence="2">Liver</tissue>
    </source>
</reference>
<protein>
    <submittedName>
        <fullName evidence="2">Uncharacterized protein</fullName>
    </submittedName>
</protein>